<proteinExistence type="predicted"/>
<organism evidence="3 4">
    <name type="scientific">Marispirochaeta aestuarii</name>
    <dbReference type="NCBI Taxonomy" id="1963862"/>
    <lineage>
        <taxon>Bacteria</taxon>
        <taxon>Pseudomonadati</taxon>
        <taxon>Spirochaetota</taxon>
        <taxon>Spirochaetia</taxon>
        <taxon>Spirochaetales</taxon>
        <taxon>Spirochaetaceae</taxon>
        <taxon>Marispirochaeta</taxon>
    </lineage>
</organism>
<keyword evidence="1" id="KW-0560">Oxidoreductase</keyword>
<keyword evidence="4" id="KW-1185">Reference proteome</keyword>
<dbReference type="EMBL" id="MWQY01000026">
    <property type="protein sequence ID" value="ORC31175.1"/>
    <property type="molecule type" value="Genomic_DNA"/>
</dbReference>
<dbReference type="OrthoDB" id="9804790at2"/>
<name>A0A1Y1RTS0_9SPIO</name>
<dbReference type="GO" id="GO:0016491">
    <property type="term" value="F:oxidoreductase activity"/>
    <property type="evidence" value="ECO:0007669"/>
    <property type="project" value="UniProtKB-KW"/>
</dbReference>
<dbReference type="InterPro" id="IPR023210">
    <property type="entry name" value="NADP_OxRdtase_dom"/>
</dbReference>
<gene>
    <name evidence="3" type="ORF">B4O97_17335</name>
</gene>
<protein>
    <submittedName>
        <fullName evidence="3">Aldo/keto reductase</fullName>
    </submittedName>
</protein>
<dbReference type="SUPFAM" id="SSF51430">
    <property type="entry name" value="NAD(P)-linked oxidoreductase"/>
    <property type="match status" value="1"/>
</dbReference>
<dbReference type="Proteomes" id="UP000192343">
    <property type="component" value="Unassembled WGS sequence"/>
</dbReference>
<dbReference type="CDD" id="cd19149">
    <property type="entry name" value="AKR_AKR11B2"/>
    <property type="match status" value="1"/>
</dbReference>
<dbReference type="Pfam" id="PF00248">
    <property type="entry name" value="Aldo_ket_red"/>
    <property type="match status" value="1"/>
</dbReference>
<sequence length="336" mass="37621">MLKRPLGNSGIEASVVAFGAWAIGGWKWGGTDDDVAVRAIHAAIDRGMDFVDTAPIYGFGHSEEVVGRAIQDRRDKVVLATKCGMRWDEKVGRYFFSHQMDTPQGPQPVDIHIYLDPESVRNEVEQSLKRLKTDYIDLMQTHWQERVSTPIEDTMEMLIKLKDQGKIRAIGVCNADPEEMKQYQSVGPLASDQEKFSMLDQEHAAKQRQFAAEEGLAYLAYSPIGQGLLTGKVGPDRQFNPGDQRLDNPRFSVENRKKVMAMLDEFRPVADAHRINLAQLAIAWTFHQHGCTHVLAGARNEEQVTENAAAGDVSLSKEELSLMKQVLDKHLPGLKL</sequence>
<dbReference type="PANTHER" id="PTHR43364">
    <property type="entry name" value="NADH-SPECIFIC METHYLGLYOXAL REDUCTASE-RELATED"/>
    <property type="match status" value="1"/>
</dbReference>
<accession>A0A1Y1RTS0</accession>
<dbReference type="RefSeq" id="WP_083052774.1">
    <property type="nucleotide sequence ID" value="NZ_MWQY01000026.1"/>
</dbReference>
<dbReference type="AlphaFoldDB" id="A0A1Y1RTS0"/>
<reference evidence="3 4" key="1">
    <citation type="submission" date="2017-03" db="EMBL/GenBank/DDBJ databases">
        <title>Draft Genome sequence of Marispirochaeta sp. strain JC444.</title>
        <authorList>
            <person name="Shivani Y."/>
            <person name="Subhash Y."/>
            <person name="Sasikala C."/>
            <person name="Ramana C."/>
        </authorList>
    </citation>
    <scope>NUCLEOTIDE SEQUENCE [LARGE SCALE GENOMIC DNA]</scope>
    <source>
        <strain evidence="3 4">JC444</strain>
    </source>
</reference>
<comment type="caution">
    <text evidence="3">The sequence shown here is derived from an EMBL/GenBank/DDBJ whole genome shotgun (WGS) entry which is preliminary data.</text>
</comment>
<dbReference type="GO" id="GO:0005829">
    <property type="term" value="C:cytosol"/>
    <property type="evidence" value="ECO:0007669"/>
    <property type="project" value="TreeGrafter"/>
</dbReference>
<dbReference type="Gene3D" id="3.20.20.100">
    <property type="entry name" value="NADP-dependent oxidoreductase domain"/>
    <property type="match status" value="1"/>
</dbReference>
<evidence type="ECO:0000259" key="2">
    <source>
        <dbReference type="Pfam" id="PF00248"/>
    </source>
</evidence>
<dbReference type="STRING" id="1963862.B4O97_17335"/>
<dbReference type="PANTHER" id="PTHR43364:SF4">
    <property type="entry name" value="NAD(P)-LINKED OXIDOREDUCTASE SUPERFAMILY PROTEIN"/>
    <property type="match status" value="1"/>
</dbReference>
<feature type="domain" description="NADP-dependent oxidoreductase" evidence="2">
    <location>
        <begin position="17"/>
        <end position="327"/>
    </location>
</feature>
<dbReference type="InterPro" id="IPR050523">
    <property type="entry name" value="AKR_Detox_Biosynth"/>
</dbReference>
<evidence type="ECO:0000313" key="3">
    <source>
        <dbReference type="EMBL" id="ORC31175.1"/>
    </source>
</evidence>
<evidence type="ECO:0000256" key="1">
    <source>
        <dbReference type="ARBA" id="ARBA00023002"/>
    </source>
</evidence>
<dbReference type="InterPro" id="IPR036812">
    <property type="entry name" value="NAD(P)_OxRdtase_dom_sf"/>
</dbReference>
<evidence type="ECO:0000313" key="4">
    <source>
        <dbReference type="Proteomes" id="UP000192343"/>
    </source>
</evidence>